<evidence type="ECO:0000313" key="1">
    <source>
        <dbReference type="EMBL" id="MCW6036648.1"/>
    </source>
</evidence>
<gene>
    <name evidence="1" type="ORF">K4A83_10285</name>
</gene>
<dbReference type="EMBL" id="JAIHOM010000042">
    <property type="protein sequence ID" value="MCW6036648.1"/>
    <property type="molecule type" value="Genomic_DNA"/>
</dbReference>
<dbReference type="Proteomes" id="UP001526426">
    <property type="component" value="Unassembled WGS sequence"/>
</dbReference>
<reference evidence="1 2" key="1">
    <citation type="submission" date="2021-08" db="EMBL/GenBank/DDBJ databases">
        <title>Draft genome sequence of Spirulina subsalsa with high tolerance to salinity and hype-accumulation of phycocyanin.</title>
        <authorList>
            <person name="Pei H."/>
            <person name="Jiang L."/>
        </authorList>
    </citation>
    <scope>NUCLEOTIDE SEQUENCE [LARGE SCALE GENOMIC DNA]</scope>
    <source>
        <strain evidence="1 2">FACHB-351</strain>
    </source>
</reference>
<sequence length="73" mass="8125">MNHRFLISKPQFFSTPLPGVLTTPVTPTQKGRIQFQGSFYPAQLFESSISHDLEPGTDVKVVGRIGIILLITR</sequence>
<evidence type="ECO:0000313" key="2">
    <source>
        <dbReference type="Proteomes" id="UP001526426"/>
    </source>
</evidence>
<protein>
    <recommendedName>
        <fullName evidence="3">NfeD-like C-terminal domain-containing protein</fullName>
    </recommendedName>
</protein>
<accession>A0ABT3L552</accession>
<dbReference type="InterPro" id="IPR012340">
    <property type="entry name" value="NA-bd_OB-fold"/>
</dbReference>
<proteinExistence type="predicted"/>
<name>A0ABT3L552_9CYAN</name>
<dbReference type="RefSeq" id="WP_265264441.1">
    <property type="nucleotide sequence ID" value="NZ_JAIHOM010000042.1"/>
</dbReference>
<comment type="caution">
    <text evidence="1">The sequence shown here is derived from an EMBL/GenBank/DDBJ whole genome shotgun (WGS) entry which is preliminary data.</text>
</comment>
<evidence type="ECO:0008006" key="3">
    <source>
        <dbReference type="Google" id="ProtNLM"/>
    </source>
</evidence>
<dbReference type="Gene3D" id="2.40.50.140">
    <property type="entry name" value="Nucleic acid-binding proteins"/>
    <property type="match status" value="1"/>
</dbReference>
<keyword evidence="2" id="KW-1185">Reference proteome</keyword>
<organism evidence="1 2">
    <name type="scientific">Spirulina subsalsa FACHB-351</name>
    <dbReference type="NCBI Taxonomy" id="234711"/>
    <lineage>
        <taxon>Bacteria</taxon>
        <taxon>Bacillati</taxon>
        <taxon>Cyanobacteriota</taxon>
        <taxon>Cyanophyceae</taxon>
        <taxon>Spirulinales</taxon>
        <taxon>Spirulinaceae</taxon>
        <taxon>Spirulina</taxon>
    </lineage>
</organism>